<evidence type="ECO:0000313" key="1">
    <source>
        <dbReference type="EMBL" id="APG27171.1"/>
    </source>
</evidence>
<dbReference type="EMBL" id="CP015519">
    <property type="protein sequence ID" value="APG27171.1"/>
    <property type="molecule type" value="Genomic_DNA"/>
</dbReference>
<sequence>MIDLLYDAKIPIEEMLPSGLYRVEELPSGTIAVTKEPFTGPGAAIVFVREGAKHPSLLPEPNPVSGRCMPTRGVMNASDVDGAYIQQMIVFVTAPGAFMEVF</sequence>
<proteinExistence type="predicted"/>
<dbReference type="KEGG" id="pef:A7E78_04570"/>
<gene>
    <name evidence="1" type="ORF">A7E78_04570</name>
</gene>
<evidence type="ECO:0000313" key="2">
    <source>
        <dbReference type="Proteomes" id="UP000182517"/>
    </source>
</evidence>
<accession>A0A1L3GMP9</accession>
<organism evidence="1 2">
    <name type="scientific">Syntrophotalea acetylenivorans</name>
    <dbReference type="NCBI Taxonomy" id="1842532"/>
    <lineage>
        <taxon>Bacteria</taxon>
        <taxon>Pseudomonadati</taxon>
        <taxon>Thermodesulfobacteriota</taxon>
        <taxon>Desulfuromonadia</taxon>
        <taxon>Desulfuromonadales</taxon>
        <taxon>Syntrophotaleaceae</taxon>
        <taxon>Syntrophotalea</taxon>
    </lineage>
</organism>
<dbReference type="Proteomes" id="UP000182517">
    <property type="component" value="Chromosome"/>
</dbReference>
<protein>
    <submittedName>
        <fullName evidence="1">Uncharacterized protein</fullName>
    </submittedName>
</protein>
<reference evidence="1 2" key="1">
    <citation type="journal article" date="2017" name="Genome Announc.">
        <title>Complete Genome Sequences of Two Acetylene-Fermenting Pelobacter acetylenicus Strains.</title>
        <authorList>
            <person name="Sutton J.M."/>
            <person name="Baesman S.M."/>
            <person name="Fierst J.L."/>
            <person name="Poret-Peterson A.T."/>
            <person name="Oremland R.S."/>
            <person name="Dunlap D.S."/>
            <person name="Akob D.M."/>
        </authorList>
    </citation>
    <scope>NUCLEOTIDE SEQUENCE [LARGE SCALE GENOMIC DNA]</scope>
    <source>
        <strain evidence="1 2">SFB93</strain>
    </source>
</reference>
<keyword evidence="2" id="KW-1185">Reference proteome</keyword>
<name>A0A1L3GMP9_9BACT</name>
<dbReference type="AlphaFoldDB" id="A0A1L3GMP9"/>